<protein>
    <recommendedName>
        <fullName evidence="3">WD40 repeat protein</fullName>
    </recommendedName>
</protein>
<gene>
    <name evidence="1" type="ORF">Aau02nite_73520</name>
</gene>
<organism evidence="1 2">
    <name type="scientific">Actinoplanes auranticolor</name>
    <dbReference type="NCBI Taxonomy" id="47988"/>
    <lineage>
        <taxon>Bacteria</taxon>
        <taxon>Bacillati</taxon>
        <taxon>Actinomycetota</taxon>
        <taxon>Actinomycetes</taxon>
        <taxon>Micromonosporales</taxon>
        <taxon>Micromonosporaceae</taxon>
        <taxon>Actinoplanes</taxon>
    </lineage>
</organism>
<evidence type="ECO:0000313" key="1">
    <source>
        <dbReference type="EMBL" id="GIM76960.1"/>
    </source>
</evidence>
<reference evidence="1" key="1">
    <citation type="submission" date="2021-03" db="EMBL/GenBank/DDBJ databases">
        <title>Whole genome shotgun sequence of Actinoplanes auranticolor NBRC 12245.</title>
        <authorList>
            <person name="Komaki H."/>
            <person name="Tamura T."/>
        </authorList>
    </citation>
    <scope>NUCLEOTIDE SEQUENCE</scope>
    <source>
        <strain evidence="1">NBRC 12245</strain>
    </source>
</reference>
<dbReference type="Gene3D" id="2.120.10.30">
    <property type="entry name" value="TolB, C-terminal domain"/>
    <property type="match status" value="1"/>
</dbReference>
<dbReference type="InterPro" id="IPR011042">
    <property type="entry name" value="6-blade_b-propeller_TolB-like"/>
</dbReference>
<comment type="caution">
    <text evidence="1">The sequence shown here is derived from an EMBL/GenBank/DDBJ whole genome shotgun (WGS) entry which is preliminary data.</text>
</comment>
<evidence type="ECO:0008006" key="3">
    <source>
        <dbReference type="Google" id="ProtNLM"/>
    </source>
</evidence>
<dbReference type="AlphaFoldDB" id="A0A919VVS0"/>
<dbReference type="SUPFAM" id="SSF69304">
    <property type="entry name" value="Tricorn protease N-terminal domain"/>
    <property type="match status" value="1"/>
</dbReference>
<dbReference type="Proteomes" id="UP000681340">
    <property type="component" value="Unassembled WGS sequence"/>
</dbReference>
<keyword evidence="2" id="KW-1185">Reference proteome</keyword>
<dbReference type="RefSeq" id="WP_212993193.1">
    <property type="nucleotide sequence ID" value="NZ_BAABEA010000009.1"/>
</dbReference>
<dbReference type="EMBL" id="BOQL01000065">
    <property type="protein sequence ID" value="GIM76960.1"/>
    <property type="molecule type" value="Genomic_DNA"/>
</dbReference>
<accession>A0A919VVS0</accession>
<name>A0A919VVS0_9ACTN</name>
<sequence>MDPNAETRRRRRWIGLSAVLLLAAGVGVPVSVVQLRDPVADPVAELPAGPAGPRLVTAYAADQKWYVIDPAAGRYRQVDGGGVASVSPDLRLYTDVATQDGRTSLVRITPTSGAGPDEYHEIAGDAAIPVWSPDGSRLALPVFGNPADGLKTAHGFTELILVDVGAGTMQRRKIEIGDRYGRWVSWAGDDTLLVGTDGAGAEEEAGVAVVRRDGRMLSWRPLPAGDPCEAPPRTAPPSHGGKVLSCTQDGSDQIYRVFDPRRGTTGPELGRLPLSPDRRAEPLFWQGDDALVLRLFDLAGDGDFADVRVARLSTGQIEAAPRGLPEAPVQASVGSSAGLSAAGAKLTF</sequence>
<evidence type="ECO:0000313" key="2">
    <source>
        <dbReference type="Proteomes" id="UP000681340"/>
    </source>
</evidence>
<proteinExistence type="predicted"/>